<dbReference type="EMBL" id="JADGMS010000008">
    <property type="protein sequence ID" value="KAF9677220.1"/>
    <property type="molecule type" value="Genomic_DNA"/>
</dbReference>
<accession>A0A835JTH3</accession>
<organism evidence="2 3">
    <name type="scientific">Salix dunnii</name>
    <dbReference type="NCBI Taxonomy" id="1413687"/>
    <lineage>
        <taxon>Eukaryota</taxon>
        <taxon>Viridiplantae</taxon>
        <taxon>Streptophyta</taxon>
        <taxon>Embryophyta</taxon>
        <taxon>Tracheophyta</taxon>
        <taxon>Spermatophyta</taxon>
        <taxon>Magnoliopsida</taxon>
        <taxon>eudicotyledons</taxon>
        <taxon>Gunneridae</taxon>
        <taxon>Pentapetalae</taxon>
        <taxon>rosids</taxon>
        <taxon>fabids</taxon>
        <taxon>Malpighiales</taxon>
        <taxon>Salicaceae</taxon>
        <taxon>Saliceae</taxon>
        <taxon>Salix</taxon>
    </lineage>
</organism>
<evidence type="ECO:0000313" key="3">
    <source>
        <dbReference type="Proteomes" id="UP000657918"/>
    </source>
</evidence>
<protein>
    <submittedName>
        <fullName evidence="2">Uncharacterized protein</fullName>
    </submittedName>
</protein>
<feature type="signal peptide" evidence="1">
    <location>
        <begin position="1"/>
        <end position="16"/>
    </location>
</feature>
<comment type="caution">
    <text evidence="2">The sequence shown here is derived from an EMBL/GenBank/DDBJ whole genome shotgun (WGS) entry which is preliminary data.</text>
</comment>
<name>A0A835JTH3_9ROSI</name>
<dbReference type="AlphaFoldDB" id="A0A835JTH3"/>
<gene>
    <name evidence="2" type="ORF">SADUNF_Sadunf08G0085300</name>
</gene>
<evidence type="ECO:0000313" key="2">
    <source>
        <dbReference type="EMBL" id="KAF9677220.1"/>
    </source>
</evidence>
<dbReference type="PANTHER" id="PTHR31170">
    <property type="entry name" value="BNAC04G53230D PROTEIN"/>
    <property type="match status" value="1"/>
</dbReference>
<keyword evidence="3" id="KW-1185">Reference proteome</keyword>
<dbReference type="PANTHER" id="PTHR31170:SF17">
    <property type="match status" value="1"/>
</dbReference>
<proteinExistence type="predicted"/>
<evidence type="ECO:0000256" key="1">
    <source>
        <dbReference type="SAM" id="SignalP"/>
    </source>
</evidence>
<dbReference type="Proteomes" id="UP000657918">
    <property type="component" value="Chromosome 8"/>
</dbReference>
<dbReference type="InterPro" id="IPR004158">
    <property type="entry name" value="DUF247_pln"/>
</dbReference>
<feature type="chain" id="PRO_5032510114" evidence="1">
    <location>
        <begin position="17"/>
        <end position="161"/>
    </location>
</feature>
<reference evidence="2 3" key="1">
    <citation type="submission" date="2020-10" db="EMBL/GenBank/DDBJ databases">
        <title>Plant Genome Project.</title>
        <authorList>
            <person name="Zhang R.-G."/>
        </authorList>
    </citation>
    <scope>NUCLEOTIDE SEQUENCE [LARGE SCALE GENOMIC DNA]</scope>
    <source>
        <strain evidence="2">FAFU-HL-1</strain>
        <tissue evidence="2">Leaf</tissue>
    </source>
</reference>
<keyword evidence="1" id="KW-0732">Signal</keyword>
<sequence length="161" mass="18563">MLVILLLLWHASGNDRANTRRSQGQLLLVGGREFFEKLHSKVHAPDWKRARIGNHGRAQGALRACTLYRTPNLEASLDDCLTAVKEMEHMEHVRACYDEEESSFANDEFLQMILVNGCLIFETFLKYSITSLRRRNDPVFVTPGMLFDLRSNMMLLENQIH</sequence>
<dbReference type="Pfam" id="PF03140">
    <property type="entry name" value="DUF247"/>
    <property type="match status" value="1"/>
</dbReference>